<dbReference type="InterPro" id="IPR050834">
    <property type="entry name" value="Glycosyltransf_2"/>
</dbReference>
<dbReference type="SUPFAM" id="SSF53448">
    <property type="entry name" value="Nucleotide-diphospho-sugar transferases"/>
    <property type="match status" value="1"/>
</dbReference>
<dbReference type="PANTHER" id="PTHR43685:SF2">
    <property type="entry name" value="GLYCOSYLTRANSFERASE 2-LIKE DOMAIN-CONTAINING PROTEIN"/>
    <property type="match status" value="1"/>
</dbReference>
<dbReference type="EMBL" id="WWCJ01000015">
    <property type="protein sequence ID" value="MYN04288.1"/>
    <property type="molecule type" value="Genomic_DNA"/>
</dbReference>
<comment type="caution">
    <text evidence="2">The sequence shown here is derived from an EMBL/GenBank/DDBJ whole genome shotgun (WGS) entry which is preliminary data.</text>
</comment>
<keyword evidence="2" id="KW-0808">Transferase</keyword>
<sequence length="261" mass="29054">MFNIIIPTHNRPALLARTLQSLATQTWQDFHVIIVDDVAPSAPPLEALAALQGRYTYVTRSSKPGPAESRNAGLALADQPWLMFLDDDDTMEPGHLAALAARVQAAPAEILFHDFKVQNEDRTVMPPRLLEAATPLSIDGVSALDTWVLNRIPNSCLLYRRDLIADIRYDASLIIYEDWDYLLACLQRGQLSYVPGINSVVIHKSAAGASENMRRGNSRDDLILPTMLHLYKKFPCPTHEARLARQALLARAGVNLPLEHF</sequence>
<protein>
    <submittedName>
        <fullName evidence="2">Glycosyltransferase</fullName>
    </submittedName>
</protein>
<reference evidence="2 3" key="1">
    <citation type="submission" date="2019-12" db="EMBL/GenBank/DDBJ databases">
        <title>Novel species isolated from a subtropical stream in China.</title>
        <authorList>
            <person name="Lu H."/>
        </authorList>
    </citation>
    <scope>NUCLEOTIDE SEQUENCE [LARGE SCALE GENOMIC DNA]</scope>
    <source>
        <strain evidence="2 3">DS3</strain>
    </source>
</reference>
<gene>
    <name evidence="2" type="ORF">GTP41_19535</name>
</gene>
<dbReference type="Pfam" id="PF00535">
    <property type="entry name" value="Glycos_transf_2"/>
    <property type="match status" value="1"/>
</dbReference>
<dbReference type="RefSeq" id="WP_161027247.1">
    <property type="nucleotide sequence ID" value="NZ_WWCJ01000015.1"/>
</dbReference>
<feature type="domain" description="Glycosyltransferase 2-like" evidence="1">
    <location>
        <begin position="4"/>
        <end position="166"/>
    </location>
</feature>
<evidence type="ECO:0000313" key="3">
    <source>
        <dbReference type="Proteomes" id="UP000448575"/>
    </source>
</evidence>
<dbReference type="PANTHER" id="PTHR43685">
    <property type="entry name" value="GLYCOSYLTRANSFERASE"/>
    <property type="match status" value="1"/>
</dbReference>
<dbReference type="Proteomes" id="UP000448575">
    <property type="component" value="Unassembled WGS sequence"/>
</dbReference>
<dbReference type="AlphaFoldDB" id="A0A6N9HKV4"/>
<proteinExistence type="predicted"/>
<name>A0A6N9HKV4_9BURK</name>
<accession>A0A6N9HKV4</accession>
<keyword evidence="3" id="KW-1185">Reference proteome</keyword>
<organism evidence="2 3">
    <name type="scientific">Pseudoduganella guangdongensis</name>
    <dbReference type="NCBI Taxonomy" id="2692179"/>
    <lineage>
        <taxon>Bacteria</taxon>
        <taxon>Pseudomonadati</taxon>
        <taxon>Pseudomonadota</taxon>
        <taxon>Betaproteobacteria</taxon>
        <taxon>Burkholderiales</taxon>
        <taxon>Oxalobacteraceae</taxon>
        <taxon>Telluria group</taxon>
        <taxon>Pseudoduganella</taxon>
    </lineage>
</organism>
<evidence type="ECO:0000259" key="1">
    <source>
        <dbReference type="Pfam" id="PF00535"/>
    </source>
</evidence>
<dbReference type="InterPro" id="IPR001173">
    <property type="entry name" value="Glyco_trans_2-like"/>
</dbReference>
<evidence type="ECO:0000313" key="2">
    <source>
        <dbReference type="EMBL" id="MYN04288.1"/>
    </source>
</evidence>
<dbReference type="GO" id="GO:0016740">
    <property type="term" value="F:transferase activity"/>
    <property type="evidence" value="ECO:0007669"/>
    <property type="project" value="UniProtKB-KW"/>
</dbReference>
<dbReference type="CDD" id="cd00761">
    <property type="entry name" value="Glyco_tranf_GTA_type"/>
    <property type="match status" value="1"/>
</dbReference>
<dbReference type="InterPro" id="IPR029044">
    <property type="entry name" value="Nucleotide-diphossugar_trans"/>
</dbReference>
<dbReference type="Gene3D" id="3.90.550.10">
    <property type="entry name" value="Spore Coat Polysaccharide Biosynthesis Protein SpsA, Chain A"/>
    <property type="match status" value="1"/>
</dbReference>